<reference evidence="1 2" key="1">
    <citation type="submission" date="2020-08" db="EMBL/GenBank/DDBJ databases">
        <title>Genomic Encyclopedia of Type Strains, Phase IV (KMG-IV): sequencing the most valuable type-strain genomes for metagenomic binning, comparative biology and taxonomic classification.</title>
        <authorList>
            <person name="Goeker M."/>
        </authorList>
    </citation>
    <scope>NUCLEOTIDE SEQUENCE [LARGE SCALE GENOMIC DNA]</scope>
    <source>
        <strain evidence="1 2">DSM 44197</strain>
    </source>
</reference>
<gene>
    <name evidence="1" type="ORF">HNR61_002511</name>
</gene>
<protein>
    <submittedName>
        <fullName evidence="1">Uncharacterized DUF497 family protein</fullName>
    </submittedName>
</protein>
<evidence type="ECO:0000313" key="2">
    <source>
        <dbReference type="Proteomes" id="UP000572680"/>
    </source>
</evidence>
<dbReference type="RefSeq" id="WP_182843297.1">
    <property type="nucleotide sequence ID" value="NZ_BAAALP010000039.1"/>
</dbReference>
<keyword evidence="2" id="KW-1185">Reference proteome</keyword>
<dbReference type="AlphaFoldDB" id="A0A7W3LMQ4"/>
<comment type="caution">
    <text evidence="1">The sequence shown here is derived from an EMBL/GenBank/DDBJ whole genome shotgun (WGS) entry which is preliminary data.</text>
</comment>
<evidence type="ECO:0000313" key="1">
    <source>
        <dbReference type="EMBL" id="MBA8950880.1"/>
    </source>
</evidence>
<proteinExistence type="predicted"/>
<name>A0A7W3LMQ4_ACTNM</name>
<dbReference type="Proteomes" id="UP000572680">
    <property type="component" value="Unassembled WGS sequence"/>
</dbReference>
<organism evidence="1 2">
    <name type="scientific">Actinomadura namibiensis</name>
    <dbReference type="NCBI Taxonomy" id="182080"/>
    <lineage>
        <taxon>Bacteria</taxon>
        <taxon>Bacillati</taxon>
        <taxon>Actinomycetota</taxon>
        <taxon>Actinomycetes</taxon>
        <taxon>Streptosporangiales</taxon>
        <taxon>Thermomonosporaceae</taxon>
        <taxon>Actinomadura</taxon>
    </lineage>
</organism>
<accession>A0A7W3LMQ4</accession>
<sequence length="96" mass="10740">MKFELPLDWDEANVWHSGGHGVSRAEVEQAARNEHKIFSLPDSAPGEDRYLLRGVTDGGRGIVVVFAYPVFVRREWGVQELDMARPITAYDDPGKG</sequence>
<dbReference type="EMBL" id="JACJIA010000003">
    <property type="protein sequence ID" value="MBA8950880.1"/>
    <property type="molecule type" value="Genomic_DNA"/>
</dbReference>